<evidence type="ECO:0000313" key="4">
    <source>
        <dbReference type="Proteomes" id="UP000198406"/>
    </source>
</evidence>
<feature type="coiled-coil region" evidence="1">
    <location>
        <begin position="318"/>
        <end position="620"/>
    </location>
</feature>
<feature type="coiled-coil region" evidence="1">
    <location>
        <begin position="1309"/>
        <end position="1524"/>
    </location>
</feature>
<feature type="compositionally biased region" description="Polar residues" evidence="2">
    <location>
        <begin position="15"/>
        <end position="58"/>
    </location>
</feature>
<comment type="caution">
    <text evidence="3">The sequence shown here is derived from an EMBL/GenBank/DDBJ whole genome shotgun (WGS) entry which is preliminary data.</text>
</comment>
<dbReference type="PANTHER" id="PTHR18937">
    <property type="entry name" value="STRUCTURAL MAINTENANCE OF CHROMOSOMES SMC FAMILY MEMBER"/>
    <property type="match status" value="1"/>
</dbReference>
<gene>
    <name evidence="3" type="ORF">FisN_2Hh482</name>
</gene>
<feature type="compositionally biased region" description="Low complexity" evidence="2">
    <location>
        <begin position="154"/>
        <end position="177"/>
    </location>
</feature>
<reference evidence="3 4" key="1">
    <citation type="journal article" date="2015" name="Plant Cell">
        <title>Oil accumulation by the oleaginous diatom Fistulifera solaris as revealed by the genome and transcriptome.</title>
        <authorList>
            <person name="Tanaka T."/>
            <person name="Maeda Y."/>
            <person name="Veluchamy A."/>
            <person name="Tanaka M."/>
            <person name="Abida H."/>
            <person name="Marechal E."/>
            <person name="Bowler C."/>
            <person name="Muto M."/>
            <person name="Sunaga Y."/>
            <person name="Tanaka M."/>
            <person name="Yoshino T."/>
            <person name="Taniguchi T."/>
            <person name="Fukuda Y."/>
            <person name="Nemoto M."/>
            <person name="Matsumoto M."/>
            <person name="Wong P.S."/>
            <person name="Aburatani S."/>
            <person name="Fujibuchi W."/>
        </authorList>
    </citation>
    <scope>NUCLEOTIDE SEQUENCE [LARGE SCALE GENOMIC DNA]</scope>
    <source>
        <strain evidence="3 4">JPCC DA0580</strain>
    </source>
</reference>
<evidence type="ECO:0000256" key="1">
    <source>
        <dbReference type="SAM" id="Coils"/>
    </source>
</evidence>
<dbReference type="OrthoDB" id="53264at2759"/>
<feature type="region of interest" description="Disordered" evidence="2">
    <location>
        <begin position="1"/>
        <end position="182"/>
    </location>
</feature>
<sequence>MVHSNNGRNALTPRQVPQTIHTSSSPGLPNIKSTQHAPPQGGRRSQSSMRPAHNNNLPPTIYARSASTGRAQDYIPASQVVRKSDSAIDDPDEVTRAIIDLRKNRKKNSTGGTSRSTSRGPSGLPKSISSVGSDLQVPHSSSNASSQQENRNIYGYSSKGKSGDSSPRSNPSQDSSQENSRLRQAEAKIDGLMQELEDLKFFQELEEVTDDIPKKGSGVMNQSSPRHNRDSAQHHLKNTSWTPSSSSPLHLQNHGQIQHSSSMPMIPTVIRAPSPQARGGRLPPPPRIDGARVDNDDDYDEEETKISLSPRRISRLDRTSLELETQTLIRKIQVLQKEKRGLKSTIQSYRTSMQEQRDASDELERIKSESSQLKAQLSQVQAQLHLARQEQEHAQHRVVSDYRMRLEGAASVQETLQQKLVEMQKERDKAHQLLAKTQKEHAEKRSQWQNEMLNERESFQARESVLELQLSETTNEVKNLRRECEEKEQETEALRGELNDSISLQRNMEKDSYSRLKEELAKMEQRYRDREGELIHRYEKEVERLTNQRDEQAQLVSKKDDKLKAVYSDHKVKFEELRETFENKENRLRGELSELHDLEVKEYIKELDCLKEQLKISTDHQAFELRQKETAAIRERDSLQVKMEAEFHAEKEQLQTAIIKLETDLRISEEYRRKLQTEIDARPDFGAMEHKEQLQLMEIERLREVNSNMSREMEKHQLKVADLSRELAENESKYQAKIRQFDTWHLEQIQSHEAKALERIIELQSSEEALRKDMENRENDWNDRKIDLETRISDLEQQLEKSKAAMLETRLSLRRSSDSKLEEMEEIKSAHEQLKKVFEDEKQNHESISSSLRVELAAFEQKLKAAEQQAAEYESEVFALQEKLKKSEFKLETLESKLQQKRDRIIELQDKLRVLSEQSVAHASDSQVEVSKLKSEMTDMNSKYEIQRRDLDGKADELLKKKEEVLQLMKKVDRLEEVEQELIETKELLNKAEKEKVDHVLEINKIQKEYEDALDRLNDISEKADEHSHLAAELQLREKQVNDVNERFASTLRELQEKLEEERRAKETLIERLGDTQADLELKEHQLTRLPKLQAQLKDLIRGREDLQAQLGRIEGELERKVRQLDRSTKKYNATVDELKDKVESHTASKLALQERIRILESEINFKSENSERQVELIERNKELSDKNQELQSKLEKTELDLRISKKKLLEAENEFPIELHTKVEELTKAKATLETKLQSAEEELEEREKYFRDSSDKHSKEMSEVRKQLRESLEAKELLQLKLNETMTLLSQKTDFISATSSQYSDEVTDLQLKLSRQLEEKQELREKIDVLDEKLREKERELSAVQMDQQSKLEEAMKERRALRLKVESAEKAVESKEKRIVDIMDRHTREITGLKDQITEQSKTINQLEESKKRSEATKIAESNSDIAGLKERVASLEKSLEIERSLCIDAGKTKKRIEEKLQEVEKAKMELEDKFLKTNNERSEVINALEEVINEVQSREEEIENLASLLRKREEELEHAKVIATKALASAQEIKSRVKDRENNSELSARIAELNKMVDFVTGKNEDLQKKIVLLEREIHERKVECTALKEKLRFAESKQKGEKGSEEKTTKSRSSGFGFDCDAFQSLETSFDPHGFDTFAKFDETASTKLDQNESMSTNSADFGQTNDWLNDFDGSSIESGPSQGRADVSASDERRSIERDALRKYIRKRYLKSKAMSSSQSNNSG</sequence>
<feature type="coiled-coil region" evidence="1">
    <location>
        <begin position="699"/>
        <end position="1283"/>
    </location>
</feature>
<proteinExistence type="predicted"/>
<evidence type="ECO:0000256" key="2">
    <source>
        <dbReference type="SAM" id="MobiDB-lite"/>
    </source>
</evidence>
<name>A0A1Z5JG60_FISSO</name>
<dbReference type="InParanoid" id="A0A1Z5JG60"/>
<organism evidence="3 4">
    <name type="scientific">Fistulifera solaris</name>
    <name type="common">Oleaginous diatom</name>
    <dbReference type="NCBI Taxonomy" id="1519565"/>
    <lineage>
        <taxon>Eukaryota</taxon>
        <taxon>Sar</taxon>
        <taxon>Stramenopiles</taxon>
        <taxon>Ochrophyta</taxon>
        <taxon>Bacillariophyta</taxon>
        <taxon>Bacillariophyceae</taxon>
        <taxon>Bacillariophycidae</taxon>
        <taxon>Naviculales</taxon>
        <taxon>Naviculaceae</taxon>
        <taxon>Fistulifera</taxon>
    </lineage>
</organism>
<dbReference type="EMBL" id="BDSP01000060">
    <property type="protein sequence ID" value="GAX12993.1"/>
    <property type="molecule type" value="Genomic_DNA"/>
</dbReference>
<feature type="region of interest" description="Disordered" evidence="2">
    <location>
        <begin position="1655"/>
        <end position="1705"/>
    </location>
</feature>
<feature type="coiled-coil region" evidence="1">
    <location>
        <begin position="1555"/>
        <end position="1589"/>
    </location>
</feature>
<feature type="compositionally biased region" description="Low complexity" evidence="2">
    <location>
        <begin position="109"/>
        <end position="123"/>
    </location>
</feature>
<protein>
    <submittedName>
        <fullName evidence="3">Uncharacterized protein</fullName>
    </submittedName>
</protein>
<feature type="compositionally biased region" description="Polar residues" evidence="2">
    <location>
        <begin position="1655"/>
        <end position="1674"/>
    </location>
</feature>
<dbReference type="Proteomes" id="UP000198406">
    <property type="component" value="Unassembled WGS sequence"/>
</dbReference>
<feature type="compositionally biased region" description="Basic and acidic residues" evidence="2">
    <location>
        <begin position="93"/>
        <end position="102"/>
    </location>
</feature>
<feature type="region of interest" description="Disordered" evidence="2">
    <location>
        <begin position="212"/>
        <end position="303"/>
    </location>
</feature>
<feature type="compositionally biased region" description="Polar residues" evidence="2">
    <location>
        <begin position="127"/>
        <end position="151"/>
    </location>
</feature>
<evidence type="ECO:0000313" key="3">
    <source>
        <dbReference type="EMBL" id="GAX12993.1"/>
    </source>
</evidence>
<feature type="compositionally biased region" description="Polar residues" evidence="2">
    <location>
        <begin position="238"/>
        <end position="263"/>
    </location>
</feature>
<keyword evidence="1" id="KW-0175">Coiled coil</keyword>
<keyword evidence="4" id="KW-1185">Reference proteome</keyword>
<accession>A0A1Z5JG60</accession>